<dbReference type="InterPro" id="IPR013324">
    <property type="entry name" value="RNA_pol_sigma_r3/r4-like"/>
</dbReference>
<dbReference type="SMART" id="SM00278">
    <property type="entry name" value="HhH1"/>
    <property type="match status" value="2"/>
</dbReference>
<accession>A0A1H8EGI2</accession>
<dbReference type="Pfam" id="PF00069">
    <property type="entry name" value="Pkinase"/>
    <property type="match status" value="2"/>
</dbReference>
<protein>
    <submittedName>
        <fullName evidence="3">Serine/threonine protein kinase</fullName>
    </submittedName>
</protein>
<dbReference type="InterPro" id="IPR011009">
    <property type="entry name" value="Kinase-like_dom_sf"/>
</dbReference>
<dbReference type="Pfam" id="PF14520">
    <property type="entry name" value="HHH_5"/>
    <property type="match status" value="1"/>
</dbReference>
<dbReference type="OrthoDB" id="9779541at2"/>
<name>A0A1H8EGI2_STIAU</name>
<dbReference type="PANTHER" id="PTHR44167">
    <property type="entry name" value="OVARIAN-SPECIFIC SERINE/THREONINE-PROTEIN KINASE LOK-RELATED"/>
    <property type="match status" value="1"/>
</dbReference>
<evidence type="ECO:0000313" key="4">
    <source>
        <dbReference type="Proteomes" id="UP000182719"/>
    </source>
</evidence>
<dbReference type="Proteomes" id="UP000182719">
    <property type="component" value="Unassembled WGS sequence"/>
</dbReference>
<dbReference type="GO" id="GO:0003677">
    <property type="term" value="F:DNA binding"/>
    <property type="evidence" value="ECO:0007669"/>
    <property type="project" value="InterPro"/>
</dbReference>
<dbReference type="Gene3D" id="1.10.150.20">
    <property type="entry name" value="5' to 3' exonuclease, C-terminal subdomain"/>
    <property type="match status" value="2"/>
</dbReference>
<organism evidence="3 4">
    <name type="scientific">Stigmatella aurantiaca</name>
    <dbReference type="NCBI Taxonomy" id="41"/>
    <lineage>
        <taxon>Bacteria</taxon>
        <taxon>Pseudomonadati</taxon>
        <taxon>Myxococcota</taxon>
        <taxon>Myxococcia</taxon>
        <taxon>Myxococcales</taxon>
        <taxon>Cystobacterineae</taxon>
        <taxon>Archangiaceae</taxon>
        <taxon>Stigmatella</taxon>
    </lineage>
</organism>
<dbReference type="GO" id="GO:0005737">
    <property type="term" value="C:cytoplasm"/>
    <property type="evidence" value="ECO:0007669"/>
    <property type="project" value="TreeGrafter"/>
</dbReference>
<feature type="domain" description="Protein kinase" evidence="1">
    <location>
        <begin position="185"/>
        <end position="464"/>
    </location>
</feature>
<reference evidence="4" key="1">
    <citation type="submission" date="2016-10" db="EMBL/GenBank/DDBJ databases">
        <authorList>
            <person name="Varghese N."/>
            <person name="Submissions S."/>
        </authorList>
    </citation>
    <scope>NUCLEOTIDE SEQUENCE [LARGE SCALE GENOMIC DNA]</scope>
    <source>
        <strain evidence="4">DSM 17044</strain>
    </source>
</reference>
<dbReference type="InterPro" id="IPR000719">
    <property type="entry name" value="Prot_kinase_dom"/>
</dbReference>
<dbReference type="InterPro" id="IPR003583">
    <property type="entry name" value="Hlx-hairpin-Hlx_DNA-bd_motif"/>
</dbReference>
<dbReference type="PANTHER" id="PTHR44167:SF18">
    <property type="entry name" value="PROTEIN KINASE DOMAIN-CONTAINING PROTEIN"/>
    <property type="match status" value="1"/>
</dbReference>
<dbReference type="EMBL" id="FOAP01000033">
    <property type="protein sequence ID" value="SEN18516.1"/>
    <property type="molecule type" value="Genomic_DNA"/>
</dbReference>
<keyword evidence="4" id="KW-1185">Reference proteome</keyword>
<evidence type="ECO:0000259" key="1">
    <source>
        <dbReference type="PROSITE" id="PS50011"/>
    </source>
</evidence>
<dbReference type="PROSITE" id="PS00108">
    <property type="entry name" value="PROTEIN_KINASE_ST"/>
    <property type="match status" value="1"/>
</dbReference>
<keyword evidence="3" id="KW-0808">Transferase</keyword>
<keyword evidence="3" id="KW-0418">Kinase</keyword>
<dbReference type="RefSeq" id="WP_075011136.1">
    <property type="nucleotide sequence ID" value="NZ_FOAP01000033.1"/>
</dbReference>
<dbReference type="Pfam" id="PF08378">
    <property type="entry name" value="NERD"/>
    <property type="match status" value="1"/>
</dbReference>
<evidence type="ECO:0000313" key="3">
    <source>
        <dbReference type="EMBL" id="SEN18516.1"/>
    </source>
</evidence>
<dbReference type="InterPro" id="IPR008271">
    <property type="entry name" value="Ser/Thr_kinase_AS"/>
</dbReference>
<dbReference type="SUPFAM" id="SSF56112">
    <property type="entry name" value="Protein kinase-like (PK-like)"/>
    <property type="match status" value="2"/>
</dbReference>
<feature type="domain" description="Protein kinase" evidence="1">
    <location>
        <begin position="496"/>
        <end position="762"/>
    </location>
</feature>
<dbReference type="GO" id="GO:0006281">
    <property type="term" value="P:DNA repair"/>
    <property type="evidence" value="ECO:0007669"/>
    <property type="project" value="InterPro"/>
</dbReference>
<sequence length="1378" mass="152980">MSARHHSLGEPAHEAERQAIRLIVDGLPEDYTVYSNAWLVERTGVVHELDVVVVAPHGFYVVELKAYRGVVRGTDHDWDVPQGPIRSPLKKNRQTAQVLASELKRLSAEAARRWVEHFVCLSHASEHKVEGPASRGRVHTRHTILEALQDARGFHDRCPRGGCPEVDEHTQRTVHTLLTQQDPALRPPERIGGWRLEYTVEATERWVDHLAVNDLTHTRALLRVYALSPLATDAERQHLLERLRWEAQVLNRVGQHGSILRAEPFFDDDAGRFCLPLEDFRGVTLPTWLARYRSQHPGREGLKTLALLWDGVADAVAHAHGHGVVHRLLRPEVVLLEDKAPGAQVRLTGFDLAKQLQSGRTVHVTSLQDERLRWAAPEVTQSFTNASPHSDQWGLGLLLGWFLTGRALFESTAERMRRGGPLLHVAVHNAMVPRSLDEAVERMLSLRPADRFASLEEAREAVALAVDPARRGARRPEAPEFNADDLPERTRLGADYEVLKKLGAGGLATVYAALHLVSGQMRALKVARDTYDAETALEAEWRILERLDHKNIVRVKQDISAGLVPGRRTLVLDRVKGESLSAWLAAHPSPDRDTQRRFAEDLFAALEYLEAQGITHKDLKPENLVVGEGGLTVIDFSLAGDAPEAILAGTALWRDPTLKAWDAAADRYAAALVLHQLYTGRHPFDGRVPSPDEVPPIEPDDFDSPGLARFFQQALHPERRRRFTSAREMRDFFRNALGERERGRHASEPLLEAASASANPEAPLSASRLSGTAVAVLGRAGVRTQGELVALQPAQLAAISGLGKKRREEVLAFQEELRGRGIQPSASQGVRRVLFPEAEGDAAALSVLHLPRALEDALASAGFRTVGRLAGATREDLTAVPGVGRGRLAQVVGALETHVTRSATSEAPGPRRSTVESLWAEARRRLDTREEQVLAETFGFYEPPALRQQDVADTLGLSQPEVSRTLNTALVKVDRESLEELRESLHAELESAAGVMRLTELVERLEETWEPSTRLQTAGLVRLLQRMNETRLGRMPLPEEPELEVLFAAPLDEKALKVFVDTALKLAGWDDDEPTEPAAARRTLRGVLPEYPGDFLKLAVYLVPSLHLTADGELFQSPLEGPQVLRHVLRRARLPLKVDDLYQQMRATFGEEGWNEPRRDALPGVLAQVLPDYRVVGEEVVPASARVVTEPAPAQDPLPSDLLSTQRSYEEVVADRLREASRGRGYRLVVAPPEKHVEVAHSVRRALGPSAELVSFEARLLQRMEPDFPAFERAERFLAQKPKLKKEAVALLDALLEQHGRPGNVVVLADTGILGVCGVEKDVPRRLYDRVTERDLGFWVLVIPGVVSERQPLFNEQEPVLNLQVLPVPEPLDVEARD</sequence>
<keyword evidence="3" id="KW-0723">Serine/threonine-protein kinase</keyword>
<dbReference type="PROSITE" id="PS50965">
    <property type="entry name" value="NERD"/>
    <property type="match status" value="1"/>
</dbReference>
<dbReference type="Gene3D" id="1.10.510.10">
    <property type="entry name" value="Transferase(Phosphotransferase) domain 1"/>
    <property type="match status" value="2"/>
</dbReference>
<gene>
    <name evidence="3" type="ORF">SAMN05444354_13312</name>
</gene>
<dbReference type="InterPro" id="IPR011528">
    <property type="entry name" value="NERD"/>
</dbReference>
<feature type="domain" description="NERD" evidence="2">
    <location>
        <begin position="11"/>
        <end position="122"/>
    </location>
</feature>
<dbReference type="GO" id="GO:0004674">
    <property type="term" value="F:protein serine/threonine kinase activity"/>
    <property type="evidence" value="ECO:0007669"/>
    <property type="project" value="UniProtKB-KW"/>
</dbReference>
<dbReference type="PROSITE" id="PS50011">
    <property type="entry name" value="PROTEIN_KINASE_DOM"/>
    <property type="match status" value="2"/>
</dbReference>
<dbReference type="GO" id="GO:0005524">
    <property type="term" value="F:ATP binding"/>
    <property type="evidence" value="ECO:0007669"/>
    <property type="project" value="InterPro"/>
</dbReference>
<dbReference type="SUPFAM" id="SSF88659">
    <property type="entry name" value="Sigma3 and sigma4 domains of RNA polymerase sigma factors"/>
    <property type="match status" value="1"/>
</dbReference>
<dbReference type="SMART" id="SM00220">
    <property type="entry name" value="S_TKc"/>
    <property type="match status" value="1"/>
</dbReference>
<evidence type="ECO:0000259" key="2">
    <source>
        <dbReference type="PROSITE" id="PS50965"/>
    </source>
</evidence>
<proteinExistence type="predicted"/>